<comment type="similarity">
    <text evidence="2">Belongs to the UPF0382 family.</text>
</comment>
<dbReference type="Pfam" id="PF04241">
    <property type="entry name" value="DUF423"/>
    <property type="match status" value="1"/>
</dbReference>
<comment type="caution">
    <text evidence="7">The sequence shown here is derived from an EMBL/GenBank/DDBJ whole genome shotgun (WGS) entry which is preliminary data.</text>
</comment>
<accession>A0A917W180</accession>
<dbReference type="GO" id="GO:0005886">
    <property type="term" value="C:plasma membrane"/>
    <property type="evidence" value="ECO:0007669"/>
    <property type="project" value="TreeGrafter"/>
</dbReference>
<dbReference type="PANTHER" id="PTHR43461">
    <property type="entry name" value="TRANSMEMBRANE PROTEIN 256"/>
    <property type="match status" value="1"/>
</dbReference>
<feature type="transmembrane region" description="Helical" evidence="6">
    <location>
        <begin position="98"/>
        <end position="122"/>
    </location>
</feature>
<gene>
    <name evidence="7" type="primary">ywdK</name>
    <name evidence="7" type="ORF">GCM10007968_12430</name>
</gene>
<name>A0A917W180_9BACL</name>
<evidence type="ECO:0000256" key="6">
    <source>
        <dbReference type="SAM" id="Phobius"/>
    </source>
</evidence>
<dbReference type="RefSeq" id="WP_188802221.1">
    <property type="nucleotide sequence ID" value="NZ_BMOK01000004.1"/>
</dbReference>
<feature type="transmembrane region" description="Helical" evidence="6">
    <location>
        <begin position="72"/>
        <end position="92"/>
    </location>
</feature>
<dbReference type="InterPro" id="IPR006696">
    <property type="entry name" value="DUF423"/>
</dbReference>
<keyword evidence="4 6" id="KW-1133">Transmembrane helix</keyword>
<dbReference type="EMBL" id="BMOK01000004">
    <property type="protein sequence ID" value="GGL49792.1"/>
    <property type="molecule type" value="Genomic_DNA"/>
</dbReference>
<keyword evidence="5 6" id="KW-0472">Membrane</keyword>
<dbReference type="PANTHER" id="PTHR43461:SF1">
    <property type="entry name" value="TRANSMEMBRANE PROTEIN 256"/>
    <property type="match status" value="1"/>
</dbReference>
<evidence type="ECO:0000313" key="8">
    <source>
        <dbReference type="Proteomes" id="UP000654670"/>
    </source>
</evidence>
<reference evidence="7" key="2">
    <citation type="submission" date="2020-09" db="EMBL/GenBank/DDBJ databases">
        <authorList>
            <person name="Sun Q."/>
            <person name="Ohkuma M."/>
        </authorList>
    </citation>
    <scope>NUCLEOTIDE SEQUENCE</scope>
    <source>
        <strain evidence="7">JCM 15325</strain>
    </source>
</reference>
<evidence type="ECO:0000256" key="5">
    <source>
        <dbReference type="ARBA" id="ARBA00023136"/>
    </source>
</evidence>
<dbReference type="Proteomes" id="UP000654670">
    <property type="component" value="Unassembled WGS sequence"/>
</dbReference>
<evidence type="ECO:0000313" key="7">
    <source>
        <dbReference type="EMBL" id="GGL49792.1"/>
    </source>
</evidence>
<keyword evidence="8" id="KW-1185">Reference proteome</keyword>
<keyword evidence="3 6" id="KW-0812">Transmembrane</keyword>
<organism evidence="7 8">
    <name type="scientific">Sporolactobacillus putidus</name>
    <dbReference type="NCBI Taxonomy" id="492735"/>
    <lineage>
        <taxon>Bacteria</taxon>
        <taxon>Bacillati</taxon>
        <taxon>Bacillota</taxon>
        <taxon>Bacilli</taxon>
        <taxon>Bacillales</taxon>
        <taxon>Sporolactobacillaceae</taxon>
        <taxon>Sporolactobacillus</taxon>
    </lineage>
</organism>
<reference evidence="7" key="1">
    <citation type="journal article" date="2014" name="Int. J. Syst. Evol. Microbiol.">
        <title>Complete genome sequence of Corynebacterium casei LMG S-19264T (=DSM 44701T), isolated from a smear-ripened cheese.</title>
        <authorList>
            <consortium name="US DOE Joint Genome Institute (JGI-PGF)"/>
            <person name="Walter F."/>
            <person name="Albersmeier A."/>
            <person name="Kalinowski J."/>
            <person name="Ruckert C."/>
        </authorList>
    </citation>
    <scope>NUCLEOTIDE SEQUENCE</scope>
    <source>
        <strain evidence="7">JCM 15325</strain>
    </source>
</reference>
<evidence type="ECO:0000256" key="3">
    <source>
        <dbReference type="ARBA" id="ARBA00022692"/>
    </source>
</evidence>
<evidence type="ECO:0000256" key="2">
    <source>
        <dbReference type="ARBA" id="ARBA00009694"/>
    </source>
</evidence>
<comment type="subcellular location">
    <subcellularLocation>
        <location evidence="1">Membrane</location>
        <topology evidence="1">Multi-pass membrane protein</topology>
    </subcellularLocation>
</comment>
<evidence type="ECO:0000256" key="1">
    <source>
        <dbReference type="ARBA" id="ARBA00004141"/>
    </source>
</evidence>
<protein>
    <submittedName>
        <fullName evidence="7">UPF0382 membrane protein YwdK</fullName>
    </submittedName>
</protein>
<feature type="transmembrane region" description="Helical" evidence="6">
    <location>
        <begin position="46"/>
        <end position="65"/>
    </location>
</feature>
<evidence type="ECO:0000256" key="4">
    <source>
        <dbReference type="ARBA" id="ARBA00022989"/>
    </source>
</evidence>
<proteinExistence type="inferred from homology"/>
<dbReference type="AlphaFoldDB" id="A0A917W180"/>
<sequence length="124" mass="13125">MKILIVLGSLLAFLSVSFGAFGAHVLKARLGDHYLSIFQTGVQYQMFHSLGLILIGILALSVFRGSAGTLQWAGWLMVLGVVLFSGSLYALSITRIDALGAITPFGGVAFLISWVLVILAAVKG</sequence>